<name>A0A1E4SH86_9ASCO</name>
<proteinExistence type="predicted"/>
<evidence type="ECO:0000313" key="2">
    <source>
        <dbReference type="EMBL" id="ODV78868.1"/>
    </source>
</evidence>
<dbReference type="AlphaFoldDB" id="A0A1E4SH86"/>
<dbReference type="PANTHER" id="PTHR42858">
    <property type="entry name" value="AMINOTRANSFERASE"/>
    <property type="match status" value="1"/>
</dbReference>
<dbReference type="GeneID" id="30984953"/>
<feature type="domain" description="Aminotransferase class I/classII large" evidence="1">
    <location>
        <begin position="47"/>
        <end position="416"/>
    </location>
</feature>
<dbReference type="Pfam" id="PF00155">
    <property type="entry name" value="Aminotran_1_2"/>
    <property type="match status" value="1"/>
</dbReference>
<dbReference type="STRING" id="984487.A0A1E4SH86"/>
<keyword evidence="2" id="KW-0808">Transferase</keyword>
<dbReference type="Gene3D" id="3.40.640.10">
    <property type="entry name" value="Type I PLP-dependent aspartate aminotransferase-like (Major domain)"/>
    <property type="match status" value="1"/>
</dbReference>
<evidence type="ECO:0000259" key="1">
    <source>
        <dbReference type="Pfam" id="PF00155"/>
    </source>
</evidence>
<dbReference type="EMBL" id="KV453912">
    <property type="protein sequence ID" value="ODV78868.1"/>
    <property type="molecule type" value="Genomic_DNA"/>
</dbReference>
<gene>
    <name evidence="2" type="ORF">CANTADRAFT_6074</name>
</gene>
<dbReference type="OrthoDB" id="7042322at2759"/>
<organism evidence="2 3">
    <name type="scientific">Suhomyces tanzawaensis NRRL Y-17324</name>
    <dbReference type="NCBI Taxonomy" id="984487"/>
    <lineage>
        <taxon>Eukaryota</taxon>
        <taxon>Fungi</taxon>
        <taxon>Dikarya</taxon>
        <taxon>Ascomycota</taxon>
        <taxon>Saccharomycotina</taxon>
        <taxon>Pichiomycetes</taxon>
        <taxon>Debaryomycetaceae</taxon>
        <taxon>Suhomyces</taxon>
    </lineage>
</organism>
<evidence type="ECO:0000313" key="3">
    <source>
        <dbReference type="Proteomes" id="UP000094285"/>
    </source>
</evidence>
<dbReference type="InterPro" id="IPR015422">
    <property type="entry name" value="PyrdxlP-dep_Trfase_small"/>
</dbReference>
<dbReference type="InterPro" id="IPR004839">
    <property type="entry name" value="Aminotransferase_I/II_large"/>
</dbReference>
<dbReference type="InterPro" id="IPR015421">
    <property type="entry name" value="PyrdxlP-dep_Trfase_major"/>
</dbReference>
<sequence>MLINFFKGHPTRPLLPTKQIAAAYQRVLLDSDYLSYDNDPLNQHPLTYGTDPGNFDVRTAIASWNNRVFNTDKSSAQNINLTGGASYGIANILASTTSPEVTRRAFVVSPTYFLINSTFVDVGLGDKLTAVRETPGAHYEIDLQHLEQQLERYSQGLELGAGEINIVSDPLRPARKLYRFVIYLVPTFSNPGGLTYSVATRQRLLELARRYDMLIISDDVYELLDYSGASHPLPRFNYLDIATLPAHKTFGNTISNATFSKIIAPGLRVGWQETATPLLVEQLAVTGANKSGGTPGQLASLVVKDLLDTGALDTIVRDFNKVYQARGKKILQSLAQHLPQSTVVYGGKGGYFLWVEIQGGSDFDHSRVVKLLQEKHGVVLAGGEHFEVVGDIQNWGKNSVRLSLSYLTEDEIEKGIKTWGEVLKQEHPELYV</sequence>
<accession>A0A1E4SH86</accession>
<dbReference type="FunFam" id="3.40.640.10:FF:000080">
    <property type="entry name" value="Aminotransferase, putative"/>
    <property type="match status" value="1"/>
</dbReference>
<dbReference type="Proteomes" id="UP000094285">
    <property type="component" value="Unassembled WGS sequence"/>
</dbReference>
<dbReference type="PANTHER" id="PTHR42858:SF1">
    <property type="entry name" value="LD15494P"/>
    <property type="match status" value="1"/>
</dbReference>
<reference evidence="3" key="1">
    <citation type="submission" date="2016-05" db="EMBL/GenBank/DDBJ databases">
        <title>Comparative genomics of biotechnologically important yeasts.</title>
        <authorList>
            <consortium name="DOE Joint Genome Institute"/>
            <person name="Riley R."/>
            <person name="Haridas S."/>
            <person name="Wolfe K.H."/>
            <person name="Lopes M.R."/>
            <person name="Hittinger C.T."/>
            <person name="Goker M."/>
            <person name="Salamov A."/>
            <person name="Wisecaver J."/>
            <person name="Long T.M."/>
            <person name="Aerts A.L."/>
            <person name="Barry K."/>
            <person name="Choi C."/>
            <person name="Clum A."/>
            <person name="Coughlan A.Y."/>
            <person name="Deshpande S."/>
            <person name="Douglass A.P."/>
            <person name="Hanson S.J."/>
            <person name="Klenk H.-P."/>
            <person name="Labutti K."/>
            <person name="Lapidus A."/>
            <person name="Lindquist E."/>
            <person name="Lipzen A."/>
            <person name="Meier-Kolthoff J.P."/>
            <person name="Ohm R.A."/>
            <person name="Otillar R.P."/>
            <person name="Pangilinan J."/>
            <person name="Peng Y."/>
            <person name="Rokas A."/>
            <person name="Rosa C.A."/>
            <person name="Scheuner C."/>
            <person name="Sibirny A.A."/>
            <person name="Slot J.C."/>
            <person name="Stielow J.B."/>
            <person name="Sun H."/>
            <person name="Kurtzman C.P."/>
            <person name="Blackwell M."/>
            <person name="Grigoriev I.V."/>
            <person name="Jeffries T.W."/>
        </authorList>
    </citation>
    <scope>NUCLEOTIDE SEQUENCE [LARGE SCALE GENOMIC DNA]</scope>
    <source>
        <strain evidence="3">NRRL Y-17324</strain>
    </source>
</reference>
<dbReference type="SUPFAM" id="SSF53383">
    <property type="entry name" value="PLP-dependent transferases"/>
    <property type="match status" value="1"/>
</dbReference>
<dbReference type="Gene3D" id="3.90.1150.10">
    <property type="entry name" value="Aspartate Aminotransferase, domain 1"/>
    <property type="match status" value="1"/>
</dbReference>
<dbReference type="RefSeq" id="XP_020063990.1">
    <property type="nucleotide sequence ID" value="XM_020210817.1"/>
</dbReference>
<dbReference type="InterPro" id="IPR015424">
    <property type="entry name" value="PyrdxlP-dep_Trfase"/>
</dbReference>
<dbReference type="GO" id="GO:0030170">
    <property type="term" value="F:pyridoxal phosphate binding"/>
    <property type="evidence" value="ECO:0007669"/>
    <property type="project" value="InterPro"/>
</dbReference>
<keyword evidence="3" id="KW-1185">Reference proteome</keyword>
<protein>
    <submittedName>
        <fullName evidence="2">PLP-dependent transferase</fullName>
    </submittedName>
</protein>
<dbReference type="GO" id="GO:0047536">
    <property type="term" value="F:2-aminoadipate transaminase activity"/>
    <property type="evidence" value="ECO:0007669"/>
    <property type="project" value="EnsemblFungi"/>
</dbReference>
<dbReference type="CDD" id="cd00609">
    <property type="entry name" value="AAT_like"/>
    <property type="match status" value="1"/>
</dbReference>